<evidence type="ECO:0000256" key="1">
    <source>
        <dbReference type="ARBA" id="ARBA00004173"/>
    </source>
</evidence>
<evidence type="ECO:0000313" key="9">
    <source>
        <dbReference type="Proteomes" id="UP001265746"/>
    </source>
</evidence>
<comment type="subcellular location">
    <subcellularLocation>
        <location evidence="1">Mitochondrion</location>
    </subcellularLocation>
</comment>
<dbReference type="AlphaFoldDB" id="A0AAD9SKX4"/>
<name>A0AAD9SKX4_PHOAM</name>
<evidence type="ECO:0000256" key="7">
    <source>
        <dbReference type="SAM" id="MobiDB-lite"/>
    </source>
</evidence>
<dbReference type="GO" id="GO:0005762">
    <property type="term" value="C:mitochondrial large ribosomal subunit"/>
    <property type="evidence" value="ECO:0007669"/>
    <property type="project" value="TreeGrafter"/>
</dbReference>
<keyword evidence="5" id="KW-0687">Ribonucleoprotein</keyword>
<keyword evidence="9" id="KW-1185">Reference proteome</keyword>
<proteinExistence type="inferred from homology"/>
<dbReference type="InterPro" id="IPR042776">
    <property type="entry name" value="Ribosomal_mL53_fung"/>
</dbReference>
<dbReference type="Pfam" id="PF10780">
    <property type="entry name" value="MRP_L53"/>
    <property type="match status" value="1"/>
</dbReference>
<dbReference type="Proteomes" id="UP001265746">
    <property type="component" value="Unassembled WGS sequence"/>
</dbReference>
<comment type="caution">
    <text evidence="8">The sequence shown here is derived from an EMBL/GenBank/DDBJ whole genome shotgun (WGS) entry which is preliminary data.</text>
</comment>
<evidence type="ECO:0000256" key="3">
    <source>
        <dbReference type="ARBA" id="ARBA00022980"/>
    </source>
</evidence>
<gene>
    <name evidence="8" type="ORF">N8I77_003902</name>
</gene>
<protein>
    <recommendedName>
        <fullName evidence="6">Large ribosomal subunit protein mL53</fullName>
    </recommendedName>
</protein>
<dbReference type="GO" id="GO:0003735">
    <property type="term" value="F:structural constituent of ribosome"/>
    <property type="evidence" value="ECO:0007669"/>
    <property type="project" value="TreeGrafter"/>
</dbReference>
<evidence type="ECO:0000256" key="5">
    <source>
        <dbReference type="ARBA" id="ARBA00023274"/>
    </source>
</evidence>
<evidence type="ECO:0000313" key="8">
    <source>
        <dbReference type="EMBL" id="KAK2610475.1"/>
    </source>
</evidence>
<evidence type="ECO:0000256" key="2">
    <source>
        <dbReference type="ARBA" id="ARBA00005557"/>
    </source>
</evidence>
<organism evidence="8 9">
    <name type="scientific">Phomopsis amygdali</name>
    <name type="common">Fusicoccum amygdali</name>
    <dbReference type="NCBI Taxonomy" id="1214568"/>
    <lineage>
        <taxon>Eukaryota</taxon>
        <taxon>Fungi</taxon>
        <taxon>Dikarya</taxon>
        <taxon>Ascomycota</taxon>
        <taxon>Pezizomycotina</taxon>
        <taxon>Sordariomycetes</taxon>
        <taxon>Sordariomycetidae</taxon>
        <taxon>Diaporthales</taxon>
        <taxon>Diaporthaceae</taxon>
        <taxon>Diaporthe</taxon>
    </lineage>
</organism>
<reference evidence="8" key="1">
    <citation type="submission" date="2023-06" db="EMBL/GenBank/DDBJ databases">
        <authorList>
            <person name="Noh H."/>
        </authorList>
    </citation>
    <scope>NUCLEOTIDE SEQUENCE</scope>
    <source>
        <strain evidence="8">DUCC20226</strain>
    </source>
</reference>
<dbReference type="PANTHER" id="PTHR28236">
    <property type="entry name" value="54S RIBOSOMAL PROTEIN L44, MITOCHONDRIAL"/>
    <property type="match status" value="1"/>
</dbReference>
<sequence>MGSKSFCIRVAILGASSASPRNKVETRHTSNPHPPHHTDTFKMITRFITEVNTKFNPFSTKSRSARLFLSFLPPTARSQGMAIQTKLLPRTSADKASLQVKFKDGKLLDLDCENLGIKGLVEECDRHSRALQKQADLADA</sequence>
<evidence type="ECO:0000256" key="6">
    <source>
        <dbReference type="ARBA" id="ARBA00035180"/>
    </source>
</evidence>
<dbReference type="PANTHER" id="PTHR28236:SF1">
    <property type="entry name" value="LARGE RIBOSOMAL SUBUNIT PROTEIN ML53"/>
    <property type="match status" value="1"/>
</dbReference>
<dbReference type="Gene3D" id="3.40.30.10">
    <property type="entry name" value="Glutaredoxin"/>
    <property type="match status" value="1"/>
</dbReference>
<feature type="region of interest" description="Disordered" evidence="7">
    <location>
        <begin position="18"/>
        <end position="37"/>
    </location>
</feature>
<keyword evidence="4" id="KW-0496">Mitochondrion</keyword>
<dbReference type="InterPro" id="IPR019716">
    <property type="entry name" value="Ribosomal_mL53"/>
</dbReference>
<accession>A0AAD9SKX4</accession>
<keyword evidence="3" id="KW-0689">Ribosomal protein</keyword>
<comment type="similarity">
    <text evidence="2">Belongs to the mitochondrion-specific ribosomal protein mL53 family.</text>
</comment>
<evidence type="ECO:0000256" key="4">
    <source>
        <dbReference type="ARBA" id="ARBA00023128"/>
    </source>
</evidence>
<dbReference type="EMBL" id="JAUJFL010000002">
    <property type="protein sequence ID" value="KAK2610475.1"/>
    <property type="molecule type" value="Genomic_DNA"/>
</dbReference>
<dbReference type="FunFam" id="3.40.30.10:FF:000260">
    <property type="entry name" value="Mitochondrial ribosomal protein L44"/>
    <property type="match status" value="1"/>
</dbReference>